<proteinExistence type="predicted"/>
<organism evidence="1 2">
    <name type="scientific">Micractinium conductrix</name>
    <dbReference type="NCBI Taxonomy" id="554055"/>
    <lineage>
        <taxon>Eukaryota</taxon>
        <taxon>Viridiplantae</taxon>
        <taxon>Chlorophyta</taxon>
        <taxon>core chlorophytes</taxon>
        <taxon>Trebouxiophyceae</taxon>
        <taxon>Chlorellales</taxon>
        <taxon>Chlorellaceae</taxon>
        <taxon>Chlorella clade</taxon>
        <taxon>Micractinium</taxon>
    </lineage>
</organism>
<gene>
    <name evidence="1" type="ORF">C2E20_9022</name>
</gene>
<dbReference type="AlphaFoldDB" id="A0A2P6UZM0"/>
<comment type="caution">
    <text evidence="1">The sequence shown here is derived from an EMBL/GenBank/DDBJ whole genome shotgun (WGS) entry which is preliminary data.</text>
</comment>
<dbReference type="PANTHER" id="PTHR20961">
    <property type="entry name" value="GLYCOSYLTRANSFERASE"/>
    <property type="match status" value="1"/>
</dbReference>
<dbReference type="PANTHER" id="PTHR20961:SF124">
    <property type="entry name" value="GLYCOSYLTRANSFERASE"/>
    <property type="match status" value="1"/>
</dbReference>
<protein>
    <submittedName>
        <fullName evidence="1">Uncharacterized protein</fullName>
    </submittedName>
</protein>
<sequence length="356" mass="39383">MAFVSAASRSHWDIAKQKLQCNGSIDASYPSMGSCLSYSRVCFDQSTVISFDPAYNPNNISSLRLPRVDVSKLIYNYAVDYTKPFVAIEFNYEPLPYRPGGLNEATSDLRAPSFDSCIVPVIFFAMWPHNYAEAAAISLSRFDKMWRDGALPNTTLFVQATPGGVRLMPFMQPLLRPLTNLSVMTLAELSARSAVKGKHGHPGRCFQQAYICVYDRPDFGLMYDMLQHTVQWYQERQALPASDVGFDGGNDTLKVLIESRGGTYRSLINAPKLVTACNDFQGFKFSETGPWKRVQCRTTTFGVNTLQALANADAANVLVAVHGAGATNAYAMHEGSALIEIRPLEFGSRHRGWANS</sequence>
<dbReference type="GO" id="GO:0016757">
    <property type="term" value="F:glycosyltransferase activity"/>
    <property type="evidence" value="ECO:0007669"/>
    <property type="project" value="InterPro"/>
</dbReference>
<name>A0A2P6UZM0_9CHLO</name>
<dbReference type="OrthoDB" id="531429at2759"/>
<keyword evidence="2" id="KW-1185">Reference proteome</keyword>
<reference evidence="1 2" key="1">
    <citation type="journal article" date="2018" name="Plant J.">
        <title>Genome sequences of Chlorella sorokiniana UTEX 1602 and Micractinium conductrix SAG 241.80: implications to maltose excretion by a green alga.</title>
        <authorList>
            <person name="Arriola M.B."/>
            <person name="Velmurugan N."/>
            <person name="Zhang Y."/>
            <person name="Plunkett M.H."/>
            <person name="Hondzo H."/>
            <person name="Barney B.M."/>
        </authorList>
    </citation>
    <scope>NUCLEOTIDE SEQUENCE [LARGE SCALE GENOMIC DNA]</scope>
    <source>
        <strain evidence="1 2">SAG 241.80</strain>
    </source>
</reference>
<dbReference type="Proteomes" id="UP000239649">
    <property type="component" value="Unassembled WGS sequence"/>
</dbReference>
<evidence type="ECO:0000313" key="2">
    <source>
        <dbReference type="Proteomes" id="UP000239649"/>
    </source>
</evidence>
<accession>A0A2P6UZM0</accession>
<evidence type="ECO:0000313" key="1">
    <source>
        <dbReference type="EMBL" id="PSC67281.1"/>
    </source>
</evidence>
<dbReference type="EMBL" id="LHPF02000068">
    <property type="protein sequence ID" value="PSC67281.1"/>
    <property type="molecule type" value="Genomic_DNA"/>
</dbReference>
<dbReference type="InterPro" id="IPR007657">
    <property type="entry name" value="Glycosyltransferase_61"/>
</dbReference>